<organism evidence="11 12">
    <name type="scientific">Aspergillus tanneri</name>
    <dbReference type="NCBI Taxonomy" id="1220188"/>
    <lineage>
        <taxon>Eukaryota</taxon>
        <taxon>Fungi</taxon>
        <taxon>Dikarya</taxon>
        <taxon>Ascomycota</taxon>
        <taxon>Pezizomycotina</taxon>
        <taxon>Eurotiomycetes</taxon>
        <taxon>Eurotiomycetidae</taxon>
        <taxon>Eurotiales</taxon>
        <taxon>Aspergillaceae</taxon>
        <taxon>Aspergillus</taxon>
        <taxon>Aspergillus subgen. Circumdati</taxon>
    </lineage>
</organism>
<dbReference type="PROSITE" id="PS50920">
    <property type="entry name" value="SOLCAR"/>
    <property type="match status" value="2"/>
</dbReference>
<dbReference type="InterPro" id="IPR018108">
    <property type="entry name" value="MCP_transmembrane"/>
</dbReference>
<evidence type="ECO:0000256" key="1">
    <source>
        <dbReference type="ARBA" id="ARBA00004141"/>
    </source>
</evidence>
<comment type="similarity">
    <text evidence="2 10">Belongs to the mitochondrial carrier (TC 2.A.29) family.</text>
</comment>
<evidence type="ECO:0000256" key="7">
    <source>
        <dbReference type="ARBA" id="ARBA00022989"/>
    </source>
</evidence>
<accession>A0A4S3J4P1</accession>
<evidence type="ECO:0000313" key="12">
    <source>
        <dbReference type="Proteomes" id="UP000308092"/>
    </source>
</evidence>
<evidence type="ECO:0000256" key="5">
    <source>
        <dbReference type="ARBA" id="ARBA00022737"/>
    </source>
</evidence>
<gene>
    <name evidence="11" type="ORF">EYZ11_011551</name>
</gene>
<dbReference type="InterPro" id="IPR023395">
    <property type="entry name" value="MCP_dom_sf"/>
</dbReference>
<keyword evidence="8 9" id="KW-0472">Membrane</keyword>
<evidence type="ECO:0000256" key="3">
    <source>
        <dbReference type="ARBA" id="ARBA00022448"/>
    </source>
</evidence>
<comment type="subcellular location">
    <subcellularLocation>
        <location evidence="1">Membrane</location>
        <topology evidence="1">Multi-pass membrane protein</topology>
    </subcellularLocation>
</comment>
<evidence type="ECO:0000256" key="2">
    <source>
        <dbReference type="ARBA" id="ARBA00006375"/>
    </source>
</evidence>
<evidence type="ECO:0000256" key="9">
    <source>
        <dbReference type="PROSITE-ProRule" id="PRU00282"/>
    </source>
</evidence>
<dbReference type="GO" id="GO:0055085">
    <property type="term" value="P:transmembrane transport"/>
    <property type="evidence" value="ECO:0007669"/>
    <property type="project" value="InterPro"/>
</dbReference>
<keyword evidence="4 9" id="KW-0812">Transmembrane</keyword>
<evidence type="ECO:0000256" key="4">
    <source>
        <dbReference type="ARBA" id="ARBA00022692"/>
    </source>
</evidence>
<dbReference type="Proteomes" id="UP000308092">
    <property type="component" value="Unassembled WGS sequence"/>
</dbReference>
<keyword evidence="5" id="KW-0677">Repeat</keyword>
<keyword evidence="6" id="KW-0999">Mitochondrion inner membrane</keyword>
<evidence type="ECO:0000256" key="6">
    <source>
        <dbReference type="ARBA" id="ARBA00022792"/>
    </source>
</evidence>
<protein>
    <recommendedName>
        <fullName evidence="13">Mitochondrial thiamine pyrophosphate carrier 1</fullName>
    </recommendedName>
</protein>
<comment type="caution">
    <text evidence="11">The sequence shown here is derived from an EMBL/GenBank/DDBJ whole genome shotgun (WGS) entry which is preliminary data.</text>
</comment>
<evidence type="ECO:0000313" key="11">
    <source>
        <dbReference type="EMBL" id="THC88998.1"/>
    </source>
</evidence>
<reference evidence="11 12" key="1">
    <citation type="submission" date="2019-03" db="EMBL/GenBank/DDBJ databases">
        <title>The genome sequence of a newly discovered highly antifungal drug resistant Aspergillus species, Aspergillus tanneri NIH 1004.</title>
        <authorList>
            <person name="Mounaud S."/>
            <person name="Singh I."/>
            <person name="Joardar V."/>
            <person name="Pakala S."/>
            <person name="Pakala S."/>
            <person name="Venepally P."/>
            <person name="Hoover J."/>
            <person name="Nierman W."/>
            <person name="Chung J."/>
            <person name="Losada L."/>
        </authorList>
    </citation>
    <scope>NUCLEOTIDE SEQUENCE [LARGE SCALE GENOMIC DNA]</scope>
    <source>
        <strain evidence="11 12">NIH1004</strain>
    </source>
</reference>
<sequence length="178" mass="19975">MLRVSRTTREQELTSFDYFISSGAAGMLTSILTNPIWVIKTRMLSTGSRTPEAYSSFTTGVTQIYRSEGILGFYRGLLPSLFGVSHGALQFMTPAKLQRHELGNLDLFVISSLSKTYDARIVYRGAWDAIVQIWVKEGIAGFYKGLGPNIFRVLPSTWVTFLVYENTKAYLPGPFTHE</sequence>
<dbReference type="EMBL" id="SOSA01000728">
    <property type="protein sequence ID" value="THC88998.1"/>
    <property type="molecule type" value="Genomic_DNA"/>
</dbReference>
<dbReference type="PANTHER" id="PTHR45683">
    <property type="entry name" value="MITOCHONDRIAL NICOTINAMIDE ADENINE DINUCLEOTIDE TRANSPORTER 1-RELATED-RELATED"/>
    <property type="match status" value="1"/>
</dbReference>
<feature type="repeat" description="Solcar" evidence="9">
    <location>
        <begin position="13"/>
        <end position="100"/>
    </location>
</feature>
<evidence type="ECO:0000256" key="8">
    <source>
        <dbReference type="ARBA" id="ARBA00023136"/>
    </source>
</evidence>
<dbReference type="AlphaFoldDB" id="A0A4S3J4P1"/>
<keyword evidence="3 10" id="KW-0813">Transport</keyword>
<feature type="repeat" description="Solcar" evidence="9">
    <location>
        <begin position="102"/>
        <end position="170"/>
    </location>
</feature>
<dbReference type="GO" id="GO:0016020">
    <property type="term" value="C:membrane"/>
    <property type="evidence" value="ECO:0007669"/>
    <property type="project" value="UniProtKB-SubCell"/>
</dbReference>
<dbReference type="STRING" id="1220188.A0A4S3J4P1"/>
<keyword evidence="7" id="KW-1133">Transmembrane helix</keyword>
<dbReference type="Pfam" id="PF00153">
    <property type="entry name" value="Mito_carr"/>
    <property type="match status" value="2"/>
</dbReference>
<keyword evidence="6" id="KW-0496">Mitochondrion</keyword>
<evidence type="ECO:0008006" key="13">
    <source>
        <dbReference type="Google" id="ProtNLM"/>
    </source>
</evidence>
<dbReference type="GO" id="GO:0006862">
    <property type="term" value="P:nucleotide transport"/>
    <property type="evidence" value="ECO:0007669"/>
    <property type="project" value="InterPro"/>
</dbReference>
<dbReference type="VEuPathDB" id="FungiDB:EYZ11_011551"/>
<proteinExistence type="inferred from homology"/>
<dbReference type="InterPro" id="IPR044712">
    <property type="entry name" value="SLC25A32-like"/>
</dbReference>
<dbReference type="SUPFAM" id="SSF103506">
    <property type="entry name" value="Mitochondrial carrier"/>
    <property type="match status" value="1"/>
</dbReference>
<name>A0A4S3J4P1_9EURO</name>
<dbReference type="Gene3D" id="1.50.40.10">
    <property type="entry name" value="Mitochondrial carrier domain"/>
    <property type="match status" value="1"/>
</dbReference>
<evidence type="ECO:0000256" key="10">
    <source>
        <dbReference type="RuleBase" id="RU000488"/>
    </source>
</evidence>
<keyword evidence="12" id="KW-1185">Reference proteome</keyword>